<dbReference type="InterPro" id="IPR047967">
    <property type="entry name" value="PolX_PHP"/>
</dbReference>
<dbReference type="SUPFAM" id="SSF81301">
    <property type="entry name" value="Nucleotidyltransferase"/>
    <property type="match status" value="1"/>
</dbReference>
<dbReference type="GO" id="GO:0003887">
    <property type="term" value="F:DNA-directed DNA polymerase activity"/>
    <property type="evidence" value="ECO:0007669"/>
    <property type="project" value="UniProtKB-KW"/>
</dbReference>
<dbReference type="FunFam" id="3.20.20.140:FF:000047">
    <property type="entry name" value="PHP domain-containing protein"/>
    <property type="match status" value="1"/>
</dbReference>
<keyword evidence="6" id="KW-1185">Reference proteome</keyword>
<dbReference type="Gene3D" id="3.30.460.10">
    <property type="entry name" value="Beta Polymerase, domain 2"/>
    <property type="match status" value="1"/>
</dbReference>
<dbReference type="KEGG" id="ble:BleG1_2667"/>
<dbReference type="InterPro" id="IPR043519">
    <property type="entry name" value="NT_sf"/>
</dbReference>
<dbReference type="PANTHER" id="PTHR36928:SF1">
    <property type="entry name" value="PHOSPHATASE YCDX-RELATED"/>
    <property type="match status" value="1"/>
</dbReference>
<evidence type="ECO:0000256" key="2">
    <source>
        <dbReference type="ARBA" id="ARBA00022695"/>
    </source>
</evidence>
<dbReference type="InterPro" id="IPR004013">
    <property type="entry name" value="PHP_dom"/>
</dbReference>
<dbReference type="Gene3D" id="1.10.150.110">
    <property type="entry name" value="DNA polymerase beta, N-terminal domain-like"/>
    <property type="match status" value="1"/>
</dbReference>
<dbReference type="AlphaFoldDB" id="A0A060LYH5"/>
<name>A0A060LYH5_9BACI</name>
<dbReference type="eggNOG" id="COG1796">
    <property type="taxonomic scope" value="Bacteria"/>
</dbReference>
<dbReference type="GO" id="GO:0042578">
    <property type="term" value="F:phosphoric ester hydrolase activity"/>
    <property type="evidence" value="ECO:0007669"/>
    <property type="project" value="TreeGrafter"/>
</dbReference>
<dbReference type="InterPro" id="IPR003141">
    <property type="entry name" value="Pol/His_phosphatase_N"/>
</dbReference>
<dbReference type="PATRIC" id="fig|1246626.3.peg.2659"/>
<gene>
    <name evidence="5" type="ORF">BleG1_2667</name>
</gene>
<dbReference type="RefSeq" id="WP_038481766.1">
    <property type="nucleotide sequence ID" value="NZ_CP003923.1"/>
</dbReference>
<protein>
    <submittedName>
        <fullName evidence="5">DNA-directed DNA polymerase beta chain</fullName>
    </submittedName>
</protein>
<dbReference type="CDD" id="cd00141">
    <property type="entry name" value="NT_POLXc"/>
    <property type="match status" value="1"/>
</dbReference>
<organism evidence="5 6">
    <name type="scientific">Shouchella lehensis G1</name>
    <dbReference type="NCBI Taxonomy" id="1246626"/>
    <lineage>
        <taxon>Bacteria</taxon>
        <taxon>Bacillati</taxon>
        <taxon>Bacillota</taxon>
        <taxon>Bacilli</taxon>
        <taxon>Bacillales</taxon>
        <taxon>Bacillaceae</taxon>
        <taxon>Shouchella</taxon>
    </lineage>
</organism>
<dbReference type="NCBIfam" id="NF006375">
    <property type="entry name" value="PRK08609.1"/>
    <property type="match status" value="1"/>
</dbReference>
<dbReference type="InterPro" id="IPR002054">
    <property type="entry name" value="DNA-dir_DNA_pol_X"/>
</dbReference>
<dbReference type="Gene3D" id="1.10.150.20">
    <property type="entry name" value="5' to 3' exonuclease, C-terminal subdomain"/>
    <property type="match status" value="1"/>
</dbReference>
<dbReference type="GO" id="GO:0005829">
    <property type="term" value="C:cytosol"/>
    <property type="evidence" value="ECO:0007669"/>
    <property type="project" value="TreeGrafter"/>
</dbReference>
<dbReference type="InterPro" id="IPR016195">
    <property type="entry name" value="Pol/histidinol_Pase-like"/>
</dbReference>
<feature type="domain" description="Polymerase/histidinol phosphatase N-terminal" evidence="3">
    <location>
        <begin position="336"/>
        <end position="415"/>
    </location>
</feature>
<dbReference type="CDD" id="cd07436">
    <property type="entry name" value="PHP_PolX"/>
    <property type="match status" value="1"/>
</dbReference>
<feature type="domain" description="DNA-directed DNA polymerase X" evidence="4">
    <location>
        <begin position="1"/>
        <end position="315"/>
    </location>
</feature>
<evidence type="ECO:0000313" key="5">
    <source>
        <dbReference type="EMBL" id="AIC95232.1"/>
    </source>
</evidence>
<keyword evidence="1" id="KW-0808">Transferase</keyword>
<dbReference type="Proteomes" id="UP000027142">
    <property type="component" value="Chromosome"/>
</dbReference>
<accession>A0A060LYH5</accession>
<keyword evidence="5" id="KW-0239">DNA-directed DNA polymerase</keyword>
<dbReference type="InterPro" id="IPR027421">
    <property type="entry name" value="DNA_pol_lamdba_lyase_dom_sf"/>
</dbReference>
<reference evidence="5 6" key="1">
    <citation type="journal article" date="2014" name="Gene">
        <title>A comparative genomic analysis of the alkalitolerant soil bacterium Bacillus lehensis G1.</title>
        <authorList>
            <person name="Noor Y.M."/>
            <person name="Samsulrizal N.H."/>
            <person name="Jema'on N.A."/>
            <person name="Low K.O."/>
            <person name="Ramli A.N."/>
            <person name="Alias N.I."/>
            <person name="Damis S.I."/>
            <person name="Fuzi S.F."/>
            <person name="Isa M.N."/>
            <person name="Murad A.M."/>
            <person name="Raih M.F."/>
            <person name="Bakar F.D."/>
            <person name="Najimudin N."/>
            <person name="Mahadi N.M."/>
            <person name="Illias R.M."/>
        </authorList>
    </citation>
    <scope>NUCLEOTIDE SEQUENCE [LARGE SCALE GENOMIC DNA]</scope>
    <source>
        <strain evidence="5 6">G1</strain>
    </source>
</reference>
<dbReference type="SUPFAM" id="SSF47802">
    <property type="entry name" value="DNA polymerase beta, N-terminal domain-like"/>
    <property type="match status" value="1"/>
</dbReference>
<evidence type="ECO:0000256" key="1">
    <source>
        <dbReference type="ARBA" id="ARBA00022679"/>
    </source>
</evidence>
<dbReference type="STRING" id="1246626.BleG1_2667"/>
<dbReference type="OrthoDB" id="9808747at2"/>
<dbReference type="PANTHER" id="PTHR36928">
    <property type="entry name" value="PHOSPHATASE YCDX-RELATED"/>
    <property type="match status" value="1"/>
</dbReference>
<dbReference type="InterPro" id="IPR022311">
    <property type="entry name" value="PolX-like"/>
</dbReference>
<dbReference type="Pfam" id="PF14791">
    <property type="entry name" value="DNA_pol_B_thumb"/>
    <property type="match status" value="1"/>
</dbReference>
<sequence length="576" mass="65255">MDKKQVIQTIEEIARYLEIKGENTFKISAYRKAAQALEKDERPLQEIDKPQQLAGIGKATSEVILELKETGQSTVLRELQESLPASLIELIEIPGLGGKKVGRLYRELGIESKEGLLEAAKSKTIQSLEGFGAKSEEKMIQAIESWNERPDRFPLAAVLPIAKKVESQLSEWSEVIRFSRAGSLRRLNETVKDLDYIIATDQPAEVKQRLLDLQDRTDIISKGDTKVSLNIKGNPHTVSVDFRIVTDEAFATALHHFTGSKDHNVRMRQLAKQQGEKINEYGVEVLETGEILTFPNETAFFHHFHTAYIPPEAREDGTEVDRYPIEKPYKPYVVQSDLHMHTTWSDGAQSIEEMVEAAKEKGYRHIAITDHSHYLKVANGLSVERLKAQHQAIRDWNERHTDFLIFTGIEMDILPDGSLDYEDDVLASIDFVIASIHSSFSQSKAAIMKRLKQAMFNPHVDMIAHPTGRLIGKRAGYQVDVEQLIQWAKETGTVLELNANPNRLDLELMWLKRAVEVGAPLAINSDAHRIEMLDDVVYGYGQATKAKVPHDTIMNTWSTEKLTAWLNTNKQDRRLY</sequence>
<dbReference type="Pfam" id="PF02811">
    <property type="entry name" value="PHP"/>
    <property type="match status" value="1"/>
</dbReference>
<evidence type="ECO:0000313" key="6">
    <source>
        <dbReference type="Proteomes" id="UP000027142"/>
    </source>
</evidence>
<dbReference type="Pfam" id="PF14716">
    <property type="entry name" value="HHH_8"/>
    <property type="match status" value="1"/>
</dbReference>
<evidence type="ECO:0000259" key="4">
    <source>
        <dbReference type="SMART" id="SM00483"/>
    </source>
</evidence>
<dbReference type="InterPro" id="IPR037160">
    <property type="entry name" value="DNA_Pol_thumb_sf"/>
</dbReference>
<dbReference type="GO" id="GO:0003677">
    <property type="term" value="F:DNA binding"/>
    <property type="evidence" value="ECO:0007669"/>
    <property type="project" value="InterPro"/>
</dbReference>
<dbReference type="eggNOG" id="COG1387">
    <property type="taxonomic scope" value="Bacteria"/>
</dbReference>
<dbReference type="Gene3D" id="3.20.20.140">
    <property type="entry name" value="Metal-dependent hydrolases"/>
    <property type="match status" value="1"/>
</dbReference>
<dbReference type="InterPro" id="IPR010996">
    <property type="entry name" value="HHH_MUS81"/>
</dbReference>
<dbReference type="PIRSF" id="PIRSF005047">
    <property type="entry name" value="UCP005047_YshC"/>
    <property type="match status" value="1"/>
</dbReference>
<dbReference type="InterPro" id="IPR029398">
    <property type="entry name" value="PolB_thumb"/>
</dbReference>
<dbReference type="InterPro" id="IPR050243">
    <property type="entry name" value="PHP_phosphatase"/>
</dbReference>
<keyword evidence="2" id="KW-0548">Nucleotidyltransferase</keyword>
<dbReference type="SMART" id="SM00483">
    <property type="entry name" value="POLXc"/>
    <property type="match status" value="1"/>
</dbReference>
<evidence type="ECO:0000259" key="3">
    <source>
        <dbReference type="SMART" id="SM00481"/>
    </source>
</evidence>
<dbReference type="Pfam" id="PF14520">
    <property type="entry name" value="HHH_5"/>
    <property type="match status" value="1"/>
</dbReference>
<proteinExistence type="predicted"/>
<dbReference type="SMART" id="SM00481">
    <property type="entry name" value="POLIIIAc"/>
    <property type="match status" value="1"/>
</dbReference>
<dbReference type="Gene3D" id="3.30.210.10">
    <property type="entry name" value="DNA polymerase, thumb domain"/>
    <property type="match status" value="1"/>
</dbReference>
<dbReference type="SUPFAM" id="SSF89550">
    <property type="entry name" value="PHP domain-like"/>
    <property type="match status" value="1"/>
</dbReference>
<dbReference type="GO" id="GO:0008270">
    <property type="term" value="F:zinc ion binding"/>
    <property type="evidence" value="ECO:0007669"/>
    <property type="project" value="TreeGrafter"/>
</dbReference>
<dbReference type="HOGENOM" id="CLU_017729_1_0_9"/>
<dbReference type="EMBL" id="CP003923">
    <property type="protein sequence ID" value="AIC95232.1"/>
    <property type="molecule type" value="Genomic_DNA"/>
</dbReference>